<feature type="chain" id="PRO_5012545057" description="Histidine kinase" evidence="1">
    <location>
        <begin position="26"/>
        <end position="223"/>
    </location>
</feature>
<accession>A0A1M5XGM0</accession>
<dbReference type="EMBL" id="FQXG01000005">
    <property type="protein sequence ID" value="SHH98889.1"/>
    <property type="molecule type" value="Genomic_DNA"/>
</dbReference>
<dbReference type="AlphaFoldDB" id="A0A1M5XGM0"/>
<keyword evidence="1" id="KW-0732">Signal</keyword>
<evidence type="ECO:0000313" key="3">
    <source>
        <dbReference type="Proteomes" id="UP000184268"/>
    </source>
</evidence>
<evidence type="ECO:0008006" key="4">
    <source>
        <dbReference type="Google" id="ProtNLM"/>
    </source>
</evidence>
<dbReference type="NCBIfam" id="TIGR02001">
    <property type="entry name" value="gcw_chp"/>
    <property type="match status" value="1"/>
</dbReference>
<gene>
    <name evidence="2" type="ORF">SAMN02745129_3524</name>
</gene>
<sequence length="223" mass="24263">MKNAVSVAVGTILSASALLSAPAMADVSGNIGVTSDYLWRGVTQTDGAPAVSGGIDWGHDSGFYLGTWVSNIEFGDAATYEWDLYGGFGGEIGDFGYDVGYIYYAYPNGDDLDFGEVYGSIGWNWLGLNVSYGTNESADEKFYENALYVEGTLGFDLTDSVSLGFAIGHYSFDIDEDEDYLNYNLSLTKSTEAMGDFTFMVSDTDLDDDDPIFLVSWAYEFDI</sequence>
<keyword evidence="3" id="KW-1185">Reference proteome</keyword>
<dbReference type="RefSeq" id="WP_143165731.1">
    <property type="nucleotide sequence ID" value="NZ_FQXG01000005.1"/>
</dbReference>
<dbReference type="STRING" id="299255.SAMN02745129_3524"/>
<dbReference type="OrthoDB" id="9793561at2"/>
<protein>
    <recommendedName>
        <fullName evidence="4">Histidine kinase</fullName>
    </recommendedName>
</protein>
<organism evidence="2 3">
    <name type="scientific">Ferrimonas marina</name>
    <dbReference type="NCBI Taxonomy" id="299255"/>
    <lineage>
        <taxon>Bacteria</taxon>
        <taxon>Pseudomonadati</taxon>
        <taxon>Pseudomonadota</taxon>
        <taxon>Gammaproteobacteria</taxon>
        <taxon>Alteromonadales</taxon>
        <taxon>Ferrimonadaceae</taxon>
        <taxon>Ferrimonas</taxon>
    </lineage>
</organism>
<proteinExistence type="predicted"/>
<dbReference type="Proteomes" id="UP000184268">
    <property type="component" value="Unassembled WGS sequence"/>
</dbReference>
<dbReference type="Pfam" id="PF09694">
    <property type="entry name" value="Gcw_chp"/>
    <property type="match status" value="1"/>
</dbReference>
<evidence type="ECO:0000313" key="2">
    <source>
        <dbReference type="EMBL" id="SHH98889.1"/>
    </source>
</evidence>
<reference evidence="2 3" key="1">
    <citation type="submission" date="2016-11" db="EMBL/GenBank/DDBJ databases">
        <authorList>
            <person name="Jaros S."/>
            <person name="Januszkiewicz K."/>
            <person name="Wedrychowicz H."/>
        </authorList>
    </citation>
    <scope>NUCLEOTIDE SEQUENCE [LARGE SCALE GENOMIC DNA]</scope>
    <source>
        <strain evidence="2 3">DSM 16917</strain>
    </source>
</reference>
<feature type="signal peptide" evidence="1">
    <location>
        <begin position="1"/>
        <end position="25"/>
    </location>
</feature>
<name>A0A1M5XGM0_9GAMM</name>
<evidence type="ECO:0000256" key="1">
    <source>
        <dbReference type="SAM" id="SignalP"/>
    </source>
</evidence>
<dbReference type="InterPro" id="IPR010239">
    <property type="entry name" value="CHP02001"/>
</dbReference>